<proteinExistence type="predicted"/>
<keyword evidence="3" id="KW-1185">Reference proteome</keyword>
<evidence type="ECO:0000313" key="2">
    <source>
        <dbReference type="EMBL" id="CAG9575658.1"/>
    </source>
</evidence>
<dbReference type="AlphaFoldDB" id="A0A8J2R207"/>
<sequence length="124" mass="13897">MTSTSDDNKSSEDTASESKSESQVPSNSSKVNESEVSPNEASVEEPKSDEGSQKNETQTEVQTEVPRRRSRIETYDEFARFRDSSRAPDSHLPLGPGPGYRNKSNKLFFKETLVISLLLHKVIY</sequence>
<name>A0A8J2R207_9NEOP</name>
<feature type="compositionally biased region" description="Basic and acidic residues" evidence="1">
    <location>
        <begin position="44"/>
        <end position="53"/>
    </location>
</feature>
<protein>
    <submittedName>
        <fullName evidence="2">(African queen) hypothetical protein</fullName>
    </submittedName>
</protein>
<accession>A0A8J2R207</accession>
<dbReference type="OrthoDB" id="7469748at2759"/>
<feature type="region of interest" description="Disordered" evidence="1">
    <location>
        <begin position="1"/>
        <end position="103"/>
    </location>
</feature>
<evidence type="ECO:0000256" key="1">
    <source>
        <dbReference type="SAM" id="MobiDB-lite"/>
    </source>
</evidence>
<reference evidence="2" key="1">
    <citation type="submission" date="2021-09" db="EMBL/GenBank/DDBJ databases">
        <authorList>
            <person name="Martin H S."/>
        </authorList>
    </citation>
    <scope>NUCLEOTIDE SEQUENCE</scope>
</reference>
<evidence type="ECO:0000313" key="3">
    <source>
        <dbReference type="Proteomes" id="UP000789524"/>
    </source>
</evidence>
<dbReference type="Proteomes" id="UP000789524">
    <property type="component" value="Unassembled WGS sequence"/>
</dbReference>
<comment type="caution">
    <text evidence="2">The sequence shown here is derived from an EMBL/GenBank/DDBJ whole genome shotgun (WGS) entry which is preliminary data.</text>
</comment>
<feature type="compositionally biased region" description="Basic and acidic residues" evidence="1">
    <location>
        <begin position="1"/>
        <end position="20"/>
    </location>
</feature>
<dbReference type="EMBL" id="CAKASE010000074">
    <property type="protein sequence ID" value="CAG9575658.1"/>
    <property type="molecule type" value="Genomic_DNA"/>
</dbReference>
<gene>
    <name evidence="2" type="ORF">DCHRY22_LOCUS11516</name>
</gene>
<organism evidence="2 3">
    <name type="scientific">Danaus chrysippus</name>
    <name type="common">African queen</name>
    <dbReference type="NCBI Taxonomy" id="151541"/>
    <lineage>
        <taxon>Eukaryota</taxon>
        <taxon>Metazoa</taxon>
        <taxon>Ecdysozoa</taxon>
        <taxon>Arthropoda</taxon>
        <taxon>Hexapoda</taxon>
        <taxon>Insecta</taxon>
        <taxon>Pterygota</taxon>
        <taxon>Neoptera</taxon>
        <taxon>Endopterygota</taxon>
        <taxon>Lepidoptera</taxon>
        <taxon>Glossata</taxon>
        <taxon>Ditrysia</taxon>
        <taxon>Papilionoidea</taxon>
        <taxon>Nymphalidae</taxon>
        <taxon>Danainae</taxon>
        <taxon>Danaini</taxon>
        <taxon>Danaina</taxon>
        <taxon>Danaus</taxon>
        <taxon>Anosia</taxon>
    </lineage>
</organism>
<feature type="compositionally biased region" description="Low complexity" evidence="1">
    <location>
        <begin position="24"/>
        <end position="40"/>
    </location>
</feature>
<feature type="compositionally biased region" description="Basic and acidic residues" evidence="1">
    <location>
        <begin position="65"/>
        <end position="89"/>
    </location>
</feature>